<feature type="non-terminal residue" evidence="2">
    <location>
        <position position="89"/>
    </location>
</feature>
<feature type="domain" description="Tetrapyrrole biosynthesis uroporphyrinogen III synthase" evidence="1">
    <location>
        <begin position="30"/>
        <end position="88"/>
    </location>
</feature>
<proteinExistence type="predicted"/>
<dbReference type="GO" id="GO:0004852">
    <property type="term" value="F:uroporphyrinogen-III synthase activity"/>
    <property type="evidence" value="ECO:0007669"/>
    <property type="project" value="InterPro"/>
</dbReference>
<protein>
    <submittedName>
        <fullName evidence="2">Uroporphyrinogen-III C-methyltransferase</fullName>
    </submittedName>
</protein>
<accession>A0A432GGD7</accession>
<dbReference type="Pfam" id="PF02602">
    <property type="entry name" value="HEM4"/>
    <property type="match status" value="1"/>
</dbReference>
<organism evidence="2 3">
    <name type="scientific">SAR324 cluster bacterium</name>
    <dbReference type="NCBI Taxonomy" id="2024889"/>
    <lineage>
        <taxon>Bacteria</taxon>
        <taxon>Deltaproteobacteria</taxon>
        <taxon>SAR324 cluster</taxon>
    </lineage>
</organism>
<keyword evidence="2" id="KW-0808">Transferase</keyword>
<gene>
    <name evidence="2" type="ORF">DSY98_00235</name>
</gene>
<dbReference type="AlphaFoldDB" id="A0A432GGD7"/>
<keyword evidence="2" id="KW-0489">Methyltransferase</keyword>
<dbReference type="InterPro" id="IPR036108">
    <property type="entry name" value="4pyrrol_syn_uPrphyn_synt_sf"/>
</dbReference>
<comment type="caution">
    <text evidence="2">The sequence shown here is derived from an EMBL/GenBank/DDBJ whole genome shotgun (WGS) entry which is preliminary data.</text>
</comment>
<sequence>MTSVSYQHSEKFPLAGLRFLVTRQDSTESSLSGMLESQGASVLTAKMTQIIPTESWELFDETVQQISNIDWVVFTSRNGVTHCLSRLND</sequence>
<name>A0A432GGD7_9DELT</name>
<evidence type="ECO:0000313" key="3">
    <source>
        <dbReference type="Proteomes" id="UP000286732"/>
    </source>
</evidence>
<evidence type="ECO:0000313" key="2">
    <source>
        <dbReference type="EMBL" id="RTZ82969.1"/>
    </source>
</evidence>
<dbReference type="EMBL" id="QNZM01000008">
    <property type="protein sequence ID" value="RTZ82969.1"/>
    <property type="molecule type" value="Genomic_DNA"/>
</dbReference>
<evidence type="ECO:0000259" key="1">
    <source>
        <dbReference type="Pfam" id="PF02602"/>
    </source>
</evidence>
<dbReference type="InterPro" id="IPR003754">
    <property type="entry name" value="4pyrrol_synth_uPrphyn_synth"/>
</dbReference>
<dbReference type="Gene3D" id="3.40.50.10090">
    <property type="match status" value="1"/>
</dbReference>
<dbReference type="GO" id="GO:0033014">
    <property type="term" value="P:tetrapyrrole biosynthetic process"/>
    <property type="evidence" value="ECO:0007669"/>
    <property type="project" value="InterPro"/>
</dbReference>
<dbReference type="SUPFAM" id="SSF69618">
    <property type="entry name" value="HemD-like"/>
    <property type="match status" value="1"/>
</dbReference>
<dbReference type="GO" id="GO:0032259">
    <property type="term" value="P:methylation"/>
    <property type="evidence" value="ECO:0007669"/>
    <property type="project" value="UniProtKB-KW"/>
</dbReference>
<dbReference type="GO" id="GO:0008168">
    <property type="term" value="F:methyltransferase activity"/>
    <property type="evidence" value="ECO:0007669"/>
    <property type="project" value="UniProtKB-KW"/>
</dbReference>
<reference evidence="2 3" key="1">
    <citation type="submission" date="2018-06" db="EMBL/GenBank/DDBJ databases">
        <title>Combined omics and stable isotope probing to characterize newly discovered Mariana Back-Arc vent microbial communities.</title>
        <authorList>
            <person name="Trembath-Reichert E."/>
            <person name="Huber J.A."/>
        </authorList>
    </citation>
    <scope>NUCLEOTIDE SEQUENCE [LARGE SCALE GENOMIC DNA]</scope>
    <source>
        <strain evidence="2">MAG 63_2</strain>
    </source>
</reference>
<dbReference type="Proteomes" id="UP000286732">
    <property type="component" value="Unassembled WGS sequence"/>
</dbReference>